<accession>A0A1I1MR38</accession>
<dbReference type="InterPro" id="IPR036259">
    <property type="entry name" value="MFS_trans_sf"/>
</dbReference>
<keyword evidence="1" id="KW-1133">Transmembrane helix</keyword>
<keyword evidence="1" id="KW-0812">Transmembrane</keyword>
<sequence length="156" mass="17632">MFLSKFNLHNISFKEKIILRIILSIIFILCGIFSISIVIFMKINELKYTNDFSSGFYIGTGGGLIGAGIATIIKNNIYLKNEDKFKKAEIQDNDERNRFILQKTLSISAFIFALLLYIAILLSGIYNFVVLITLLCSLAVFSIILLIVNLVLKKII</sequence>
<evidence type="ECO:0008006" key="4">
    <source>
        <dbReference type="Google" id="ProtNLM"/>
    </source>
</evidence>
<dbReference type="AlphaFoldDB" id="A0A1I1MR38"/>
<dbReference type="Proteomes" id="UP000199263">
    <property type="component" value="Unassembled WGS sequence"/>
</dbReference>
<dbReference type="RefSeq" id="WP_090091125.1">
    <property type="nucleotide sequence ID" value="NZ_FOMG01000012.1"/>
</dbReference>
<feature type="transmembrane region" description="Helical" evidence="1">
    <location>
        <begin position="21"/>
        <end position="43"/>
    </location>
</feature>
<organism evidence="2 3">
    <name type="scientific">Clostridium uliginosum</name>
    <dbReference type="NCBI Taxonomy" id="119641"/>
    <lineage>
        <taxon>Bacteria</taxon>
        <taxon>Bacillati</taxon>
        <taxon>Bacillota</taxon>
        <taxon>Clostridia</taxon>
        <taxon>Eubacteriales</taxon>
        <taxon>Clostridiaceae</taxon>
        <taxon>Clostridium</taxon>
    </lineage>
</organism>
<evidence type="ECO:0000256" key="1">
    <source>
        <dbReference type="SAM" id="Phobius"/>
    </source>
</evidence>
<reference evidence="2 3" key="1">
    <citation type="submission" date="2016-10" db="EMBL/GenBank/DDBJ databases">
        <authorList>
            <person name="de Groot N.N."/>
        </authorList>
    </citation>
    <scope>NUCLEOTIDE SEQUENCE [LARGE SCALE GENOMIC DNA]</scope>
    <source>
        <strain evidence="2 3">DSM 12992</strain>
    </source>
</reference>
<dbReference type="STRING" id="119641.SAMN05421842_1122"/>
<keyword evidence="3" id="KW-1185">Reference proteome</keyword>
<gene>
    <name evidence="2" type="ORF">SAMN05421842_1122</name>
</gene>
<keyword evidence="1" id="KW-0472">Membrane</keyword>
<proteinExistence type="predicted"/>
<evidence type="ECO:0000313" key="2">
    <source>
        <dbReference type="EMBL" id="SFC87645.1"/>
    </source>
</evidence>
<feature type="transmembrane region" description="Helical" evidence="1">
    <location>
        <begin position="128"/>
        <end position="152"/>
    </location>
</feature>
<feature type="transmembrane region" description="Helical" evidence="1">
    <location>
        <begin position="55"/>
        <end position="79"/>
    </location>
</feature>
<dbReference type="Gene3D" id="1.20.1250.20">
    <property type="entry name" value="MFS general substrate transporter like domains"/>
    <property type="match status" value="1"/>
</dbReference>
<evidence type="ECO:0000313" key="3">
    <source>
        <dbReference type="Proteomes" id="UP000199263"/>
    </source>
</evidence>
<dbReference type="EMBL" id="FOMG01000012">
    <property type="protein sequence ID" value="SFC87645.1"/>
    <property type="molecule type" value="Genomic_DNA"/>
</dbReference>
<protein>
    <recommendedName>
        <fullName evidence="4">DUF2178 domain-containing protein</fullName>
    </recommendedName>
</protein>
<name>A0A1I1MR38_9CLOT</name>
<feature type="transmembrane region" description="Helical" evidence="1">
    <location>
        <begin position="100"/>
        <end position="122"/>
    </location>
</feature>